<dbReference type="InterPro" id="IPR032695">
    <property type="entry name" value="Integrin_dom_sf"/>
</dbReference>
<feature type="domain" description="Integrin alpha third immunoglobulin-like" evidence="17">
    <location>
        <begin position="754"/>
        <end position="993"/>
    </location>
</feature>
<organism evidence="18">
    <name type="scientific">Capitella teleta</name>
    <name type="common">Polychaete worm</name>
    <dbReference type="NCBI Taxonomy" id="283909"/>
    <lineage>
        <taxon>Eukaryota</taxon>
        <taxon>Metazoa</taxon>
        <taxon>Spiralia</taxon>
        <taxon>Lophotrochozoa</taxon>
        <taxon>Annelida</taxon>
        <taxon>Polychaeta</taxon>
        <taxon>Sedentaria</taxon>
        <taxon>Scolecida</taxon>
        <taxon>Capitellidae</taxon>
        <taxon>Capitella</taxon>
    </lineage>
</organism>
<evidence type="ECO:0000256" key="11">
    <source>
        <dbReference type="ARBA" id="ARBA00023170"/>
    </source>
</evidence>
<name>R7VHH9_CAPTE</name>
<evidence type="ECO:0000313" key="20">
    <source>
        <dbReference type="Proteomes" id="UP000014760"/>
    </source>
</evidence>
<dbReference type="InterPro" id="IPR013649">
    <property type="entry name" value="Integrin_alpha_Ig-like_1"/>
</dbReference>
<dbReference type="GO" id="GO:0008305">
    <property type="term" value="C:integrin complex"/>
    <property type="evidence" value="ECO:0007669"/>
    <property type="project" value="InterPro"/>
</dbReference>
<dbReference type="SUPFAM" id="SSF69179">
    <property type="entry name" value="Integrin domains"/>
    <property type="match status" value="3"/>
</dbReference>
<dbReference type="GO" id="GO:0009897">
    <property type="term" value="C:external side of plasma membrane"/>
    <property type="evidence" value="ECO:0007669"/>
    <property type="project" value="TreeGrafter"/>
</dbReference>
<dbReference type="PANTHER" id="PTHR23220:SF122">
    <property type="entry name" value="INTEGRIN ALPHA-PS1"/>
    <property type="match status" value="1"/>
</dbReference>
<evidence type="ECO:0000256" key="4">
    <source>
        <dbReference type="ARBA" id="ARBA00022729"/>
    </source>
</evidence>
<dbReference type="GO" id="GO:0005178">
    <property type="term" value="F:integrin binding"/>
    <property type="evidence" value="ECO:0007669"/>
    <property type="project" value="TreeGrafter"/>
</dbReference>
<dbReference type="InterPro" id="IPR048285">
    <property type="entry name" value="Integrin_alpha_Ig-like_2"/>
</dbReference>
<evidence type="ECO:0000256" key="8">
    <source>
        <dbReference type="ARBA" id="ARBA00023037"/>
    </source>
</evidence>
<dbReference type="InterPro" id="IPR013517">
    <property type="entry name" value="FG-GAP"/>
</dbReference>
<dbReference type="InterPro" id="IPR028994">
    <property type="entry name" value="Integrin_alpha_N"/>
</dbReference>
<dbReference type="Gene3D" id="2.60.40.1460">
    <property type="entry name" value="Integrin domains. Chain A, domain 2"/>
    <property type="match status" value="1"/>
</dbReference>
<comment type="similarity">
    <text evidence="2 14">Belongs to the integrin alpha chain family.</text>
</comment>
<keyword evidence="4" id="KW-0732">Signal</keyword>
<evidence type="ECO:0000256" key="9">
    <source>
        <dbReference type="ARBA" id="ARBA00023136"/>
    </source>
</evidence>
<dbReference type="OrthoDB" id="5317514at2759"/>
<evidence type="ECO:0000256" key="12">
    <source>
        <dbReference type="ARBA" id="ARBA00023180"/>
    </source>
</evidence>
<dbReference type="Gene3D" id="2.130.10.130">
    <property type="entry name" value="Integrin alpha, N-terminal"/>
    <property type="match status" value="1"/>
</dbReference>
<evidence type="ECO:0000256" key="13">
    <source>
        <dbReference type="PROSITE-ProRule" id="PRU00803"/>
    </source>
</evidence>
<evidence type="ECO:0000256" key="5">
    <source>
        <dbReference type="ARBA" id="ARBA00022737"/>
    </source>
</evidence>
<dbReference type="GO" id="GO:0033627">
    <property type="term" value="P:cell adhesion mediated by integrin"/>
    <property type="evidence" value="ECO:0007669"/>
    <property type="project" value="TreeGrafter"/>
</dbReference>
<dbReference type="AlphaFoldDB" id="R7VHH9"/>
<dbReference type="PROSITE" id="PS00242">
    <property type="entry name" value="INTEGRIN_ALPHA"/>
    <property type="match status" value="1"/>
</dbReference>
<reference evidence="20" key="1">
    <citation type="submission" date="2012-12" db="EMBL/GenBank/DDBJ databases">
        <authorList>
            <person name="Hellsten U."/>
            <person name="Grimwood J."/>
            <person name="Chapman J.A."/>
            <person name="Shapiro H."/>
            <person name="Aerts A."/>
            <person name="Otillar R.P."/>
            <person name="Terry A.Y."/>
            <person name="Boore J.L."/>
            <person name="Simakov O."/>
            <person name="Marletaz F."/>
            <person name="Cho S.-J."/>
            <person name="Edsinger-Gonzales E."/>
            <person name="Havlak P."/>
            <person name="Kuo D.-H."/>
            <person name="Larsson T."/>
            <person name="Lv J."/>
            <person name="Arendt D."/>
            <person name="Savage R."/>
            <person name="Osoegawa K."/>
            <person name="de Jong P."/>
            <person name="Lindberg D.R."/>
            <person name="Seaver E.C."/>
            <person name="Weisblat D.A."/>
            <person name="Putnam N.H."/>
            <person name="Grigoriev I.V."/>
            <person name="Rokhsar D.S."/>
        </authorList>
    </citation>
    <scope>NUCLEOTIDE SEQUENCE</scope>
    <source>
        <strain evidence="20">I ESC-2004</strain>
    </source>
</reference>
<dbReference type="Gene3D" id="2.60.40.1530">
    <property type="entry name" value="ntegrin, alpha v. Chain A, domain 4"/>
    <property type="match status" value="1"/>
</dbReference>
<dbReference type="OMA" id="AKKQWIT"/>
<dbReference type="Pfam" id="PF20806">
    <property type="entry name" value="Integrin_A_Ig_3"/>
    <property type="match status" value="1"/>
</dbReference>
<evidence type="ECO:0000259" key="16">
    <source>
        <dbReference type="Pfam" id="PF20805"/>
    </source>
</evidence>
<evidence type="ECO:0000256" key="6">
    <source>
        <dbReference type="ARBA" id="ARBA00022889"/>
    </source>
</evidence>
<dbReference type="Pfam" id="PF20805">
    <property type="entry name" value="Integrin_A_Ig_2"/>
    <property type="match status" value="1"/>
</dbReference>
<dbReference type="FunCoup" id="R7VHH9">
    <property type="interactions" value="219"/>
</dbReference>
<sequence>MEVCYRSNRHPTGDPACSVIVGAPKDNITDPSALPQVRDVVRPGQVYSCPLSSFSDDCVALAIDREAPNSNEDKTDMWFGVSVASQRTPDGMAVACGHRYKEVGSTFRWGMGMCISLSNALDGDQFWNPCGGLSTAGGHTEYGFCQSGSSVAVNADGDIAFGIPGPYVWRGAVLKNRIVQSLTEFQENYWSPVESLDEHEIGPEPATDYYSYLGMSAKIGRVNNKTMYIGGAPRSKDLGQVLMFSQDTANRRLKISDDNYLTGEQFGSNFGHDFAVVDLNNDKNEDIVVGAPFYYEKGIGGAIYVFISGPKGVTSDTVPIKIYSRSMNTSECTLLDCENARFGFSIANIGDVDKDGFQDIAVGAPYEGNGAVYIFRGAASGIVKEYSQRIYADDLQTAREMRTFGYSLSGGIDMDNNFYPDLAVGAYESAKLVILRSRPVININAVVLSIPEKLKHDMKRCATTGLEWGCFEIRTCFKYSAEPKDRFTDRLTIEYKLEAERFTGLKRSRVFFEGKSQTEGYVLEKQIKLNAQSDPLFKCRQHTVYLNRNNRDFLNPIAFRLSYKLLDMVPPTMVPGMALPDINEYPVLNEKASSQVFLAQFEKNCGDDNICRSNLHVKGFFHMDVDQNEDYVLRVGEGNELELFIQLSNNAEDAHEATLALEMPPHVFYKGINTNDKDLSCIPTGQRVSCQVGNPMKQHHQTEFSVRLELEGVHSSMDILKFMLWLNTTSAEIDPVDDMDEVNVRIIVETDLLVRGFGLPGEVEYSGEVVGESAIRFEDEIGLSITHIYEVKNVGLGVVSNSTVFINWPFELASDYAHGKHLLYMMDFPEIQPPARCIVPNDLVNPLGVIVSYNQDEMSHAFDSMSLVYLQRVEPPAAVYDPSNPDNSNITFIEANARSKRDSQSFSTESFQDANGREMKVVTLDCDNGGAKCIRFPCHIGRLSRTDRNSVSIKIHARLWNSTFLEDFRDVDQVRIFSKAQIYIDPKLNVKQLNSANDVASAMTLARPALVVTAQKEVPLWVIILSVCAGILLLIILIIILWRCGFFKRSSHEEMTKHQANLEKRDKKEPLNYYYD</sequence>
<evidence type="ECO:0000256" key="7">
    <source>
        <dbReference type="ARBA" id="ARBA00022989"/>
    </source>
</evidence>
<keyword evidence="9 14" id="KW-0472">Membrane</keyword>
<dbReference type="Pfam" id="PF01839">
    <property type="entry name" value="FG-GAP"/>
    <property type="match status" value="2"/>
</dbReference>
<reference evidence="19" key="3">
    <citation type="submission" date="2015-06" db="UniProtKB">
        <authorList>
            <consortium name="EnsemblMetazoa"/>
        </authorList>
    </citation>
    <scope>IDENTIFICATION</scope>
</reference>
<dbReference type="Proteomes" id="UP000014760">
    <property type="component" value="Unassembled WGS sequence"/>
</dbReference>
<feature type="domain" description="Integrin alpha first immunoglubulin-like" evidence="15">
    <location>
        <begin position="437"/>
        <end position="603"/>
    </location>
</feature>
<dbReference type="Pfam" id="PF08441">
    <property type="entry name" value="Integrin_A_Ig_1"/>
    <property type="match status" value="1"/>
</dbReference>
<evidence type="ECO:0000256" key="2">
    <source>
        <dbReference type="ARBA" id="ARBA00008054"/>
    </source>
</evidence>
<keyword evidence="5" id="KW-0677">Repeat</keyword>
<dbReference type="PROSITE" id="PS51470">
    <property type="entry name" value="FG_GAP"/>
    <property type="match status" value="4"/>
</dbReference>
<reference evidence="18 20" key="2">
    <citation type="journal article" date="2013" name="Nature">
        <title>Insights into bilaterian evolution from three spiralian genomes.</title>
        <authorList>
            <person name="Simakov O."/>
            <person name="Marletaz F."/>
            <person name="Cho S.J."/>
            <person name="Edsinger-Gonzales E."/>
            <person name="Havlak P."/>
            <person name="Hellsten U."/>
            <person name="Kuo D.H."/>
            <person name="Larsson T."/>
            <person name="Lv J."/>
            <person name="Arendt D."/>
            <person name="Savage R."/>
            <person name="Osoegawa K."/>
            <person name="de Jong P."/>
            <person name="Grimwood J."/>
            <person name="Chapman J.A."/>
            <person name="Shapiro H."/>
            <person name="Aerts A."/>
            <person name="Otillar R.P."/>
            <person name="Terry A.Y."/>
            <person name="Boore J.L."/>
            <person name="Grigoriev I.V."/>
            <person name="Lindberg D.R."/>
            <person name="Seaver E.C."/>
            <person name="Weisblat D.A."/>
            <person name="Putnam N.H."/>
            <person name="Rokhsar D.S."/>
        </authorList>
    </citation>
    <scope>NUCLEOTIDE SEQUENCE</scope>
    <source>
        <strain evidence="18 20">I ESC-2004</strain>
    </source>
</reference>
<feature type="repeat" description="FG-GAP" evidence="13">
    <location>
        <begin position="388"/>
        <end position="452"/>
    </location>
</feature>
<dbReference type="Gene3D" id="2.60.40.1510">
    <property type="entry name" value="ntegrin, alpha v. Chain A, domain 3"/>
    <property type="match status" value="1"/>
</dbReference>
<dbReference type="Gene3D" id="1.20.5.930">
    <property type="entry name" value="Bicelle-embedded integrin alpha(iib) transmembrane segment"/>
    <property type="match status" value="1"/>
</dbReference>
<accession>R7VHH9</accession>
<keyword evidence="20" id="KW-1185">Reference proteome</keyword>
<dbReference type="GO" id="GO:0098609">
    <property type="term" value="P:cell-cell adhesion"/>
    <property type="evidence" value="ECO:0007669"/>
    <property type="project" value="TreeGrafter"/>
</dbReference>
<dbReference type="SUPFAM" id="SSF69318">
    <property type="entry name" value="Integrin alpha N-terminal domain"/>
    <property type="match status" value="1"/>
</dbReference>
<evidence type="ECO:0000256" key="10">
    <source>
        <dbReference type="ARBA" id="ARBA00023157"/>
    </source>
</evidence>
<dbReference type="FunFam" id="1.20.5.930:FF:000001">
    <property type="entry name" value="Integrin subunit alpha V"/>
    <property type="match status" value="1"/>
</dbReference>
<evidence type="ECO:0000256" key="1">
    <source>
        <dbReference type="ARBA" id="ARBA00004479"/>
    </source>
</evidence>
<keyword evidence="11 14" id="KW-0675">Receptor</keyword>
<dbReference type="GO" id="GO:0007160">
    <property type="term" value="P:cell-matrix adhesion"/>
    <property type="evidence" value="ECO:0007669"/>
    <property type="project" value="TreeGrafter"/>
</dbReference>
<keyword evidence="10" id="KW-1015">Disulfide bond</keyword>
<dbReference type="STRING" id="283909.R7VHH9"/>
<evidence type="ECO:0000259" key="15">
    <source>
        <dbReference type="Pfam" id="PF08441"/>
    </source>
</evidence>
<evidence type="ECO:0000313" key="19">
    <source>
        <dbReference type="EnsemblMetazoa" id="CapteP222780"/>
    </source>
</evidence>
<feature type="repeat" description="FG-GAP" evidence="13">
    <location>
        <begin position="328"/>
        <end position="384"/>
    </location>
</feature>
<evidence type="ECO:0000256" key="14">
    <source>
        <dbReference type="RuleBase" id="RU003762"/>
    </source>
</evidence>
<dbReference type="InterPro" id="IPR048286">
    <property type="entry name" value="Integrin_alpha_Ig-like_3"/>
</dbReference>
<feature type="transmembrane region" description="Helical" evidence="14">
    <location>
        <begin position="1020"/>
        <end position="1042"/>
    </location>
</feature>
<feature type="repeat" description="FG-GAP" evidence="13">
    <location>
        <begin position="256"/>
        <end position="315"/>
    </location>
</feature>
<dbReference type="SMART" id="SM00191">
    <property type="entry name" value="Int_alpha"/>
    <property type="match status" value="4"/>
</dbReference>
<feature type="repeat" description="FG-GAP" evidence="13">
    <location>
        <begin position="133"/>
        <end position="185"/>
    </location>
</feature>
<keyword evidence="6 14" id="KW-0130">Cell adhesion</keyword>
<dbReference type="InterPro" id="IPR013519">
    <property type="entry name" value="Int_alpha_beta-p"/>
</dbReference>
<dbReference type="PANTHER" id="PTHR23220">
    <property type="entry name" value="INTEGRIN ALPHA"/>
    <property type="match status" value="1"/>
</dbReference>
<evidence type="ECO:0000313" key="18">
    <source>
        <dbReference type="EMBL" id="ELU18032.1"/>
    </source>
</evidence>
<gene>
    <name evidence="18" type="ORF">CAPTEDRAFT_222780</name>
</gene>
<dbReference type="InterPro" id="IPR000413">
    <property type="entry name" value="Integrin_alpha"/>
</dbReference>
<dbReference type="PRINTS" id="PR01185">
    <property type="entry name" value="INTEGRINA"/>
</dbReference>
<keyword evidence="7 14" id="KW-1133">Transmembrane helix</keyword>
<dbReference type="EMBL" id="AMQN01003891">
    <property type="status" value="NOT_ANNOTATED_CDS"/>
    <property type="molecule type" value="Genomic_DNA"/>
</dbReference>
<feature type="domain" description="Integrin alpha second immunoglobulin-like" evidence="16">
    <location>
        <begin position="605"/>
        <end position="738"/>
    </location>
</feature>
<comment type="subcellular location">
    <subcellularLocation>
        <location evidence="1 14">Membrane</location>
        <topology evidence="1 14">Single-pass type I membrane protein</topology>
    </subcellularLocation>
</comment>
<keyword evidence="12" id="KW-0325">Glycoprotein</keyword>
<keyword evidence="8 14" id="KW-0401">Integrin</keyword>
<dbReference type="HOGENOM" id="CLU_004111_1_1_1"/>
<proteinExistence type="inferred from homology"/>
<dbReference type="EnsemblMetazoa" id="CapteT222780">
    <property type="protein sequence ID" value="CapteP222780"/>
    <property type="gene ID" value="CapteG222780"/>
</dbReference>
<dbReference type="GO" id="GO:0007229">
    <property type="term" value="P:integrin-mediated signaling pathway"/>
    <property type="evidence" value="ECO:0007669"/>
    <property type="project" value="UniProtKB-KW"/>
</dbReference>
<keyword evidence="3 14" id="KW-0812">Transmembrane</keyword>
<dbReference type="EMBL" id="KB292163">
    <property type="protein sequence ID" value="ELU18032.1"/>
    <property type="molecule type" value="Genomic_DNA"/>
</dbReference>
<evidence type="ECO:0000259" key="17">
    <source>
        <dbReference type="Pfam" id="PF20806"/>
    </source>
</evidence>
<protein>
    <submittedName>
        <fullName evidence="18 19">Uncharacterized protein</fullName>
    </submittedName>
</protein>
<dbReference type="InterPro" id="IPR018184">
    <property type="entry name" value="Integrin_alpha_C_CS"/>
</dbReference>
<evidence type="ECO:0000256" key="3">
    <source>
        <dbReference type="ARBA" id="ARBA00022692"/>
    </source>
</evidence>